<name>A0A7W9S3U1_9HYPH</name>
<feature type="signal peptide" evidence="2">
    <location>
        <begin position="1"/>
        <end position="24"/>
    </location>
</feature>
<dbReference type="Proteomes" id="UP000533306">
    <property type="component" value="Unassembled WGS sequence"/>
</dbReference>
<keyword evidence="4" id="KW-1185">Reference proteome</keyword>
<reference evidence="3 4" key="1">
    <citation type="submission" date="2020-08" db="EMBL/GenBank/DDBJ databases">
        <title>Genomic Encyclopedia of Type Strains, Phase IV (KMG-IV): sequencing the most valuable type-strain genomes for metagenomic binning, comparative biology and taxonomic classification.</title>
        <authorList>
            <person name="Goeker M."/>
        </authorList>
    </citation>
    <scope>NUCLEOTIDE SEQUENCE [LARGE SCALE GENOMIC DNA]</scope>
    <source>
        <strain evidence="3 4">DSM 11099</strain>
    </source>
</reference>
<evidence type="ECO:0000313" key="3">
    <source>
        <dbReference type="EMBL" id="MBB6013602.1"/>
    </source>
</evidence>
<feature type="region of interest" description="Disordered" evidence="1">
    <location>
        <begin position="386"/>
        <end position="425"/>
    </location>
</feature>
<gene>
    <name evidence="3" type="ORF">HNR59_002991</name>
</gene>
<sequence length="444" mass="47031">MRRFRLSLWLICAAGIGLALPAHAAPANEGLQPFQLVRSLQLVQDRIAGGDHAALPMQAKLLELTDARLRQAGTDAYSEPRNFRALLVYGMSGGNPATLQEAIARLTLDKADRALADAVMSYLEGDPAAALKAFDSIEMNALSDDIVTFVCLVKGSLLAREQPETALELLDRARLLAPGTLVEEAALRRSIAIAVSMSDAERFTRASTQYVARFLHSPYASQFADSFVTGAVAFDAVIGRDKLDEIVSMMDAERRHVIWLRIARGAAIEGLAQLSAFSAAKAKSGKGEAGSNDARTQLYSGLSKVADEPVEDLAKKLRGIDRNQLSPGDRMLLDAVRTVTSEVIAPPAGVFASPPAKAAKQNPATPAPHAITAQDEAELPLVEGIMPEPASAGNTPAPAPSEAASPAIALDAQPPAKPDQTDEAISRTRRAIGKIDQLLGTAPL</sequence>
<comment type="caution">
    <text evidence="3">The sequence shown here is derived from an EMBL/GenBank/DDBJ whole genome shotgun (WGS) entry which is preliminary data.</text>
</comment>
<organism evidence="3 4">
    <name type="scientific">Aquamicrobium lusatiense</name>
    <dbReference type="NCBI Taxonomy" id="89772"/>
    <lineage>
        <taxon>Bacteria</taxon>
        <taxon>Pseudomonadati</taxon>
        <taxon>Pseudomonadota</taxon>
        <taxon>Alphaproteobacteria</taxon>
        <taxon>Hyphomicrobiales</taxon>
        <taxon>Phyllobacteriaceae</taxon>
        <taxon>Aquamicrobium</taxon>
    </lineage>
</organism>
<feature type="region of interest" description="Disordered" evidence="1">
    <location>
        <begin position="348"/>
        <end position="368"/>
    </location>
</feature>
<evidence type="ECO:0000256" key="2">
    <source>
        <dbReference type="SAM" id="SignalP"/>
    </source>
</evidence>
<dbReference type="EMBL" id="JACHEU010000002">
    <property type="protein sequence ID" value="MBB6013602.1"/>
    <property type="molecule type" value="Genomic_DNA"/>
</dbReference>
<evidence type="ECO:0000256" key="1">
    <source>
        <dbReference type="SAM" id="MobiDB-lite"/>
    </source>
</evidence>
<evidence type="ECO:0000313" key="4">
    <source>
        <dbReference type="Proteomes" id="UP000533306"/>
    </source>
</evidence>
<keyword evidence="2" id="KW-0732">Signal</keyword>
<protein>
    <submittedName>
        <fullName evidence="3">Chemotaxis protein MotC</fullName>
    </submittedName>
</protein>
<feature type="compositionally biased region" description="Low complexity" evidence="1">
    <location>
        <begin position="400"/>
        <end position="409"/>
    </location>
</feature>
<feature type="chain" id="PRO_5030848862" evidence="2">
    <location>
        <begin position="25"/>
        <end position="444"/>
    </location>
</feature>
<proteinExistence type="predicted"/>
<dbReference type="RefSeq" id="WP_183831793.1">
    <property type="nucleotide sequence ID" value="NZ_JACHEU010000002.1"/>
</dbReference>
<accession>A0A7W9S3U1</accession>
<dbReference type="AlphaFoldDB" id="A0A7W9S3U1"/>